<evidence type="ECO:0000256" key="9">
    <source>
        <dbReference type="ARBA" id="ARBA00048342"/>
    </source>
</evidence>
<evidence type="ECO:0000256" key="17">
    <source>
        <dbReference type="PIRSR" id="PIRSR006621-1"/>
    </source>
</evidence>
<keyword evidence="21" id="KW-1185">Reference proteome</keyword>
<gene>
    <name evidence="20" type="ORF">SCODWIG_01336</name>
</gene>
<dbReference type="SUPFAM" id="SSF51395">
    <property type="entry name" value="FMN-linked oxidoreductases"/>
    <property type="match status" value="1"/>
</dbReference>
<dbReference type="EMBL" id="UFAJ01000165">
    <property type="protein sequence ID" value="SSD59575.1"/>
    <property type="molecule type" value="Genomic_DNA"/>
</dbReference>
<evidence type="ECO:0000256" key="13">
    <source>
        <dbReference type="ARBA" id="ARBA00051932"/>
    </source>
</evidence>
<evidence type="ECO:0000256" key="18">
    <source>
        <dbReference type="PIRSR" id="PIRSR006621-2"/>
    </source>
</evidence>
<comment type="function">
    <text evidence="16">Catalyzes the synthesis of dihydrouridine, a modified base found in the D-loop of most tRNAs.</text>
</comment>
<dbReference type="GO" id="GO:0006397">
    <property type="term" value="P:mRNA processing"/>
    <property type="evidence" value="ECO:0007669"/>
    <property type="project" value="UniProtKB-KW"/>
</dbReference>
<keyword evidence="2 16" id="KW-0285">Flavoprotein</keyword>
<dbReference type="PANTHER" id="PTHR11082">
    <property type="entry name" value="TRNA-DIHYDROURIDINE SYNTHASE"/>
    <property type="match status" value="1"/>
</dbReference>
<evidence type="ECO:0000256" key="5">
    <source>
        <dbReference type="ARBA" id="ARBA00022694"/>
    </source>
</evidence>
<dbReference type="GO" id="GO:0102266">
    <property type="term" value="F:tRNA-dihydrouridine20a synthase activity"/>
    <property type="evidence" value="ECO:0007669"/>
    <property type="project" value="UniProtKB-EC"/>
</dbReference>
<dbReference type="Proteomes" id="UP000262825">
    <property type="component" value="Unassembled WGS sequence"/>
</dbReference>
<evidence type="ECO:0000256" key="1">
    <source>
        <dbReference type="ARBA" id="ARBA00001917"/>
    </source>
</evidence>
<keyword evidence="3 16" id="KW-0288">FMN</keyword>
<comment type="similarity">
    <text evidence="16">Belongs to the dus family.</text>
</comment>
<sequence>MPRKIDPLELILKKSSPSASTGKNGVKIIGPMVRYSKLPFRATCRQYNVDMVYTPMILAREFVRNEHARFVDFATNKEDSPLIVQVGCNNSTDLLRFVELVKDYCDGIGINCGCPIREQVNEGIGSALIYNPELLCEMVSNVKNKYGNSVRLETKIRIHENWDSTVDLCRKLCSAGVDWITIHGRTRYTRTRTPSNLDAIKYIRERVPMSLPIIANGDCFSSTDFDRIMKYTNVQGVMAVRGALRNPAIFTGVNKCPWSCIEWFWYYAMEYGLHYALLQHHLFCMLENSGLDKDLLKELMDCRSSFELLDWFDDKFVLKRNGEVGFGEGVEIPYK</sequence>
<dbReference type="VEuPathDB" id="FungiDB:SCODWIG_01336"/>
<comment type="similarity">
    <text evidence="15">Belongs to the Dus family. Dus4 subfamily.</text>
</comment>
<dbReference type="InterPro" id="IPR001269">
    <property type="entry name" value="DUS_fam"/>
</dbReference>
<evidence type="ECO:0000256" key="16">
    <source>
        <dbReference type="PIRNR" id="PIRNR006621"/>
    </source>
</evidence>
<evidence type="ECO:0000256" key="4">
    <source>
        <dbReference type="ARBA" id="ARBA00022664"/>
    </source>
</evidence>
<feature type="active site" description="Proton donor" evidence="17">
    <location>
        <position position="114"/>
    </location>
</feature>
<dbReference type="Pfam" id="PF01207">
    <property type="entry name" value="Dus"/>
    <property type="match status" value="1"/>
</dbReference>
<dbReference type="GO" id="GO:0106414">
    <property type="term" value="F:mRNA dihydrouridine synthase activity"/>
    <property type="evidence" value="ECO:0007669"/>
    <property type="project" value="RHEA"/>
</dbReference>
<evidence type="ECO:0000313" key="20">
    <source>
        <dbReference type="EMBL" id="SSD59575.1"/>
    </source>
</evidence>
<dbReference type="FunFam" id="3.20.20.70:FF:000159">
    <property type="entry name" value="tRNA-dihydrouridine synthase 4"/>
    <property type="match status" value="1"/>
</dbReference>
<evidence type="ECO:0000256" key="15">
    <source>
        <dbReference type="ARBA" id="ARBA00060741"/>
    </source>
</evidence>
<dbReference type="CDD" id="cd02801">
    <property type="entry name" value="DUS_like_FMN"/>
    <property type="match status" value="1"/>
</dbReference>
<keyword evidence="7 16" id="KW-0560">Oxidoreductase</keyword>
<keyword evidence="5 16" id="KW-0819">tRNA processing</keyword>
<comment type="catalytic activity">
    <reaction evidence="12">
        <text>5,6-dihydrouridine(20a) in tRNA + NAD(+) = uridine(20a) in tRNA + NADH + H(+)</text>
        <dbReference type="Rhea" id="RHEA:53348"/>
        <dbReference type="Rhea" id="RHEA-COMP:13535"/>
        <dbReference type="Rhea" id="RHEA-COMP:13536"/>
        <dbReference type="ChEBI" id="CHEBI:15378"/>
        <dbReference type="ChEBI" id="CHEBI:57540"/>
        <dbReference type="ChEBI" id="CHEBI:57945"/>
        <dbReference type="ChEBI" id="CHEBI:65315"/>
        <dbReference type="ChEBI" id="CHEBI:74443"/>
        <dbReference type="EC" id="1.3.1.90"/>
    </reaction>
    <physiologicalReaction direction="right-to-left" evidence="12">
        <dbReference type="Rhea" id="RHEA:53350"/>
    </physiologicalReaction>
</comment>
<name>A0A376B4F9_9ASCO</name>
<dbReference type="GO" id="GO:0102267">
    <property type="term" value="F:tRNA-dihydrouridine20b synthase activity"/>
    <property type="evidence" value="ECO:0007669"/>
    <property type="project" value="UniProtKB-ARBA"/>
</dbReference>
<feature type="binding site" evidence="18">
    <location>
        <position position="85"/>
    </location>
    <ligand>
        <name>FMN</name>
        <dbReference type="ChEBI" id="CHEBI:58210"/>
    </ligand>
</feature>
<organism evidence="20 21">
    <name type="scientific">Saccharomycodes ludwigii</name>
    <dbReference type="NCBI Taxonomy" id="36035"/>
    <lineage>
        <taxon>Eukaryota</taxon>
        <taxon>Fungi</taxon>
        <taxon>Dikarya</taxon>
        <taxon>Ascomycota</taxon>
        <taxon>Saccharomycotina</taxon>
        <taxon>Saccharomycetes</taxon>
        <taxon>Saccharomycodales</taxon>
        <taxon>Saccharomycodaceae</taxon>
        <taxon>Saccharomycodes</taxon>
    </lineage>
</organism>
<evidence type="ECO:0000256" key="3">
    <source>
        <dbReference type="ARBA" id="ARBA00022643"/>
    </source>
</evidence>
<proteinExistence type="inferred from homology"/>
<feature type="binding site" evidence="18">
    <location>
        <position position="183"/>
    </location>
    <ligand>
        <name>FMN</name>
        <dbReference type="ChEBI" id="CHEBI:58210"/>
    </ligand>
</feature>
<dbReference type="Gene3D" id="3.20.20.70">
    <property type="entry name" value="Aldolase class I"/>
    <property type="match status" value="1"/>
</dbReference>
<evidence type="ECO:0000256" key="11">
    <source>
        <dbReference type="ARBA" id="ARBA00050434"/>
    </source>
</evidence>
<comment type="cofactor">
    <cofactor evidence="1 16 18">
        <name>FMN</name>
        <dbReference type="ChEBI" id="CHEBI:58210"/>
    </cofactor>
</comment>
<evidence type="ECO:0000256" key="12">
    <source>
        <dbReference type="ARBA" id="ARBA00051779"/>
    </source>
</evidence>
<dbReference type="InterPro" id="IPR018517">
    <property type="entry name" value="tRNA_hU_synthase_CS"/>
</dbReference>
<comment type="catalytic activity">
    <reaction evidence="14">
        <text>5,6-dihydrouridine(20a) in tRNA + NADP(+) = uridine(20a) in tRNA + NADPH + H(+)</text>
        <dbReference type="Rhea" id="RHEA:53344"/>
        <dbReference type="Rhea" id="RHEA-COMP:13535"/>
        <dbReference type="Rhea" id="RHEA-COMP:13536"/>
        <dbReference type="ChEBI" id="CHEBI:15378"/>
        <dbReference type="ChEBI" id="CHEBI:57783"/>
        <dbReference type="ChEBI" id="CHEBI:58349"/>
        <dbReference type="ChEBI" id="CHEBI:65315"/>
        <dbReference type="ChEBI" id="CHEBI:74443"/>
        <dbReference type="EC" id="1.3.1.90"/>
    </reaction>
    <physiologicalReaction direction="right-to-left" evidence="14">
        <dbReference type="Rhea" id="RHEA:53346"/>
    </physiologicalReaction>
</comment>
<comment type="catalytic activity">
    <reaction evidence="9">
        <text>a 5,6-dihydrouridine in mRNA + NAD(+) = a uridine in mRNA + NADH + H(+)</text>
        <dbReference type="Rhea" id="RHEA:69851"/>
        <dbReference type="Rhea" id="RHEA-COMP:14658"/>
        <dbReference type="Rhea" id="RHEA-COMP:17789"/>
        <dbReference type="ChEBI" id="CHEBI:15378"/>
        <dbReference type="ChEBI" id="CHEBI:57540"/>
        <dbReference type="ChEBI" id="CHEBI:57945"/>
        <dbReference type="ChEBI" id="CHEBI:65315"/>
        <dbReference type="ChEBI" id="CHEBI:74443"/>
    </reaction>
    <physiologicalReaction direction="right-to-left" evidence="9">
        <dbReference type="Rhea" id="RHEA:69853"/>
    </physiologicalReaction>
</comment>
<feature type="domain" description="DUS-like FMN-binding" evidence="19">
    <location>
        <begin position="29"/>
        <end position="323"/>
    </location>
</feature>
<evidence type="ECO:0000256" key="8">
    <source>
        <dbReference type="ARBA" id="ARBA00023027"/>
    </source>
</evidence>
<keyword evidence="4" id="KW-0507">mRNA processing</keyword>
<evidence type="ECO:0000259" key="19">
    <source>
        <dbReference type="Pfam" id="PF01207"/>
    </source>
</evidence>
<evidence type="ECO:0000313" key="21">
    <source>
        <dbReference type="Proteomes" id="UP000262825"/>
    </source>
</evidence>
<comment type="catalytic activity">
    <reaction evidence="11">
        <text>5,6-dihydrouridine(20b) in tRNA + NADP(+) = uridine(20b) in tRNA + NADPH + H(+)</text>
        <dbReference type="Rhea" id="RHEA:53356"/>
        <dbReference type="Rhea" id="RHEA-COMP:13537"/>
        <dbReference type="Rhea" id="RHEA-COMP:13538"/>
        <dbReference type="ChEBI" id="CHEBI:15378"/>
        <dbReference type="ChEBI" id="CHEBI:57783"/>
        <dbReference type="ChEBI" id="CHEBI:58349"/>
        <dbReference type="ChEBI" id="CHEBI:65315"/>
        <dbReference type="ChEBI" id="CHEBI:74443"/>
        <dbReference type="EC" id="1.3.1.90"/>
    </reaction>
    <physiologicalReaction direction="right-to-left" evidence="11">
        <dbReference type="Rhea" id="RHEA:53358"/>
    </physiologicalReaction>
</comment>
<evidence type="ECO:0000256" key="10">
    <source>
        <dbReference type="ARBA" id="ARBA00049447"/>
    </source>
</evidence>
<keyword evidence="6" id="KW-0521">NADP</keyword>
<keyword evidence="18" id="KW-0547">Nucleotide-binding</keyword>
<feature type="binding site" evidence="18">
    <location>
        <begin position="31"/>
        <end position="33"/>
    </location>
    <ligand>
        <name>FMN</name>
        <dbReference type="ChEBI" id="CHEBI:58210"/>
    </ligand>
</feature>
<evidence type="ECO:0000256" key="14">
    <source>
        <dbReference type="ARBA" id="ARBA00052996"/>
    </source>
</evidence>
<dbReference type="PANTHER" id="PTHR11082:SF31">
    <property type="entry name" value="TRNA-DIHYDROURIDINE(20A_20B) SYNTHASE [NAD(P)+]-LIKE"/>
    <property type="match status" value="1"/>
</dbReference>
<evidence type="ECO:0000256" key="7">
    <source>
        <dbReference type="ARBA" id="ARBA00023002"/>
    </source>
</evidence>
<evidence type="ECO:0000256" key="6">
    <source>
        <dbReference type="ARBA" id="ARBA00022857"/>
    </source>
</evidence>
<accession>A0A376B4F9</accession>
<protein>
    <recommendedName>
        <fullName evidence="16">tRNA-dihydrouridine synthase</fullName>
        <ecNumber evidence="16">1.3.1.-</ecNumber>
    </recommendedName>
</protein>
<dbReference type="InterPro" id="IPR035587">
    <property type="entry name" value="DUS-like_FMN-bd"/>
</dbReference>
<reference evidence="21" key="1">
    <citation type="submission" date="2018-06" db="EMBL/GenBank/DDBJ databases">
        <authorList>
            <person name="Guldener U."/>
        </authorList>
    </citation>
    <scope>NUCLEOTIDE SEQUENCE [LARGE SCALE GENOMIC DNA]</scope>
    <source>
        <strain evidence="21">UTAD17</strain>
    </source>
</reference>
<dbReference type="EC" id="1.3.1.-" evidence="16"/>
<evidence type="ECO:0000256" key="2">
    <source>
        <dbReference type="ARBA" id="ARBA00022630"/>
    </source>
</evidence>
<comment type="catalytic activity">
    <reaction evidence="10">
        <text>a 5,6-dihydrouridine in mRNA + NADP(+) = a uridine in mRNA + NADPH + H(+)</text>
        <dbReference type="Rhea" id="RHEA:69855"/>
        <dbReference type="Rhea" id="RHEA-COMP:14658"/>
        <dbReference type="Rhea" id="RHEA-COMP:17789"/>
        <dbReference type="ChEBI" id="CHEBI:15378"/>
        <dbReference type="ChEBI" id="CHEBI:57783"/>
        <dbReference type="ChEBI" id="CHEBI:58349"/>
        <dbReference type="ChEBI" id="CHEBI:65315"/>
        <dbReference type="ChEBI" id="CHEBI:74443"/>
    </reaction>
    <physiologicalReaction direction="right-to-left" evidence="10">
        <dbReference type="Rhea" id="RHEA:69857"/>
    </physiologicalReaction>
</comment>
<keyword evidence="8" id="KW-0520">NAD</keyword>
<dbReference type="OrthoDB" id="9977870at2759"/>
<dbReference type="PIRSF" id="PIRSF006621">
    <property type="entry name" value="Dus"/>
    <property type="match status" value="1"/>
</dbReference>
<dbReference type="InterPro" id="IPR013785">
    <property type="entry name" value="Aldolase_TIM"/>
</dbReference>
<dbReference type="GO" id="GO:0050660">
    <property type="term" value="F:flavin adenine dinucleotide binding"/>
    <property type="evidence" value="ECO:0007669"/>
    <property type="project" value="InterPro"/>
</dbReference>
<dbReference type="PROSITE" id="PS01136">
    <property type="entry name" value="UPF0034"/>
    <property type="match status" value="1"/>
</dbReference>
<comment type="catalytic activity">
    <reaction evidence="13">
        <text>5,6-dihydrouridine(20b) in tRNA + NAD(+) = uridine(20b) in tRNA + NADH + H(+)</text>
        <dbReference type="Rhea" id="RHEA:53352"/>
        <dbReference type="Rhea" id="RHEA-COMP:13537"/>
        <dbReference type="Rhea" id="RHEA-COMP:13538"/>
        <dbReference type="ChEBI" id="CHEBI:15378"/>
        <dbReference type="ChEBI" id="CHEBI:57540"/>
        <dbReference type="ChEBI" id="CHEBI:57945"/>
        <dbReference type="ChEBI" id="CHEBI:65315"/>
        <dbReference type="ChEBI" id="CHEBI:74443"/>
        <dbReference type="EC" id="1.3.1.90"/>
    </reaction>
    <physiologicalReaction direction="right-to-left" evidence="13">
        <dbReference type="Rhea" id="RHEA:53354"/>
    </physiologicalReaction>
</comment>
<dbReference type="AlphaFoldDB" id="A0A376B4F9"/>